<proteinExistence type="predicted"/>
<dbReference type="AlphaFoldDB" id="A0AAW8Q2U4"/>
<accession>A0AAW8Q2U4</accession>
<evidence type="ECO:0000313" key="1">
    <source>
        <dbReference type="EMBL" id="MDS1822737.1"/>
    </source>
</evidence>
<dbReference type="RefSeq" id="WP_140104103.1">
    <property type="nucleotide sequence ID" value="NZ_CP034285.1"/>
</dbReference>
<protein>
    <recommendedName>
        <fullName evidence="3">WYL domain-containing protein</fullName>
    </recommendedName>
</protein>
<dbReference type="Proteomes" id="UP001253193">
    <property type="component" value="Unassembled WGS sequence"/>
</dbReference>
<organism evidence="1 2">
    <name type="scientific">Vibrio parahaemolyticus</name>
    <dbReference type="NCBI Taxonomy" id="670"/>
    <lineage>
        <taxon>Bacteria</taxon>
        <taxon>Pseudomonadati</taxon>
        <taxon>Pseudomonadota</taxon>
        <taxon>Gammaproteobacteria</taxon>
        <taxon>Vibrionales</taxon>
        <taxon>Vibrionaceae</taxon>
        <taxon>Vibrio</taxon>
    </lineage>
</organism>
<gene>
    <name evidence="1" type="ORF">QX249_19035</name>
</gene>
<dbReference type="EMBL" id="JAUHGG010000006">
    <property type="protein sequence ID" value="MDS1822737.1"/>
    <property type="molecule type" value="Genomic_DNA"/>
</dbReference>
<evidence type="ECO:0008006" key="3">
    <source>
        <dbReference type="Google" id="ProtNLM"/>
    </source>
</evidence>
<name>A0AAW8Q2U4_VIBPH</name>
<sequence>MTTSYKPTTTEQLSLAFELYNRIPKGRKVTAKQLQTELAIAGIERDIRTIQRNLDVVVQYLGVDKDARDKPYGYSRRIGEQIILDPRELTLLQLAKSALVQQLPSSLEHAIESAFSFILDQPRSYTGTQPPQGGQTKVKATTESITKPEYITALFEPIAVALTHQKQISFALQDGESLEQVSPVGLITAYNEFYLVYQNTFNEYDDLPIKDITHLKVLTFHFDYPSDFKLSEYQLKSKAVNCSFANSASTINIRQ</sequence>
<evidence type="ECO:0000313" key="2">
    <source>
        <dbReference type="Proteomes" id="UP001253193"/>
    </source>
</evidence>
<reference evidence="1" key="1">
    <citation type="submission" date="2023-06" db="EMBL/GenBank/DDBJ databases">
        <title>Genomic Diversity of Vibrio spp. and Metagenomic Analysis of Pathogens in Florida Gulf Coastal Waters Following Hurricane Ian.</title>
        <authorList>
            <person name="Brumfield K.D."/>
        </authorList>
    </citation>
    <scope>NUCLEOTIDE SEQUENCE</scope>
    <source>
        <strain evidence="1">WBS2B-138</strain>
    </source>
</reference>
<comment type="caution">
    <text evidence="1">The sequence shown here is derived from an EMBL/GenBank/DDBJ whole genome shotgun (WGS) entry which is preliminary data.</text>
</comment>